<dbReference type="InterPro" id="IPR009210">
    <property type="entry name" value="ASCC1"/>
</dbReference>
<keyword evidence="4" id="KW-1185">Reference proteome</keyword>
<sequence>MPRRGFGKKGGYKGPVPGPDAKSEENEQQQQNQKPAKKPPLTHFLCVPLVTAESKPRLQESLGKFKEDVMKPRKVAVTADSNSEERGTEGDQHTDPARAEGEQQMREVPGIPGKAIRPVGTLHLTLGVMSLMNSERVQEAVSLLQNLDLAALLQGEKIAEPRPAIVEGGTQQPNAPEETQSQAAQQKDQSYSGEPSAQEETAGNPTATLSNLPSGSQVSEPLVISLKSLVSMHPPRKTSILYAHPEDPTNRLHPFCDTLKALFTGKGLMVEDTRPLKLHATVVNTIYAKSGGHGKGHGPNARAPIRVDATDLLPRYANFVWADEIRVEKIAICKMGAKKIVGEKGDVVREEYEEVAAAEIKM</sequence>
<dbReference type="GO" id="GO:0006355">
    <property type="term" value="P:regulation of DNA-templated transcription"/>
    <property type="evidence" value="ECO:0007669"/>
    <property type="project" value="TreeGrafter"/>
</dbReference>
<dbReference type="PANTHER" id="PTHR13360:SF1">
    <property type="entry name" value="ACTIVATING SIGNAL COINTEGRATOR 1 COMPLEX SUBUNIT 1"/>
    <property type="match status" value="1"/>
</dbReference>
<dbReference type="EMBL" id="WWBZ02000001">
    <property type="protein sequence ID" value="KAF4313730.1"/>
    <property type="molecule type" value="Genomic_DNA"/>
</dbReference>
<evidence type="ECO:0000259" key="2">
    <source>
        <dbReference type="Pfam" id="PF10469"/>
    </source>
</evidence>
<dbReference type="GO" id="GO:0006307">
    <property type="term" value="P:DNA alkylation repair"/>
    <property type="evidence" value="ECO:0007669"/>
    <property type="project" value="InterPro"/>
</dbReference>
<dbReference type="InterPro" id="IPR019510">
    <property type="entry name" value="AKAP7-like_phosphoesterase"/>
</dbReference>
<protein>
    <recommendedName>
        <fullName evidence="2">A-kinase anchor protein 7-like phosphoesterase domain-containing protein</fullName>
    </recommendedName>
</protein>
<proteinExistence type="predicted"/>
<feature type="compositionally biased region" description="Basic residues" evidence="1">
    <location>
        <begin position="1"/>
        <end position="11"/>
    </location>
</feature>
<feature type="compositionally biased region" description="Basic and acidic residues" evidence="1">
    <location>
        <begin position="83"/>
        <end position="104"/>
    </location>
</feature>
<feature type="region of interest" description="Disordered" evidence="1">
    <location>
        <begin position="61"/>
        <end position="104"/>
    </location>
</feature>
<feature type="region of interest" description="Disordered" evidence="1">
    <location>
        <begin position="166"/>
        <end position="216"/>
    </location>
</feature>
<feature type="region of interest" description="Disordered" evidence="1">
    <location>
        <begin position="1"/>
        <end position="41"/>
    </location>
</feature>
<dbReference type="GO" id="GO:0005634">
    <property type="term" value="C:nucleus"/>
    <property type="evidence" value="ECO:0007669"/>
    <property type="project" value="TreeGrafter"/>
</dbReference>
<dbReference type="Gene3D" id="3.90.1140.10">
    <property type="entry name" value="Cyclic phosphodiesterase"/>
    <property type="match status" value="1"/>
</dbReference>
<feature type="domain" description="A-kinase anchor protein 7-like phosphoesterase" evidence="2">
    <location>
        <begin position="42"/>
        <end position="339"/>
    </location>
</feature>
<name>A0A8H4J5M5_9PEZI</name>
<organism evidence="3 4">
    <name type="scientific">Botryosphaeria dothidea</name>
    <dbReference type="NCBI Taxonomy" id="55169"/>
    <lineage>
        <taxon>Eukaryota</taxon>
        <taxon>Fungi</taxon>
        <taxon>Dikarya</taxon>
        <taxon>Ascomycota</taxon>
        <taxon>Pezizomycotina</taxon>
        <taxon>Dothideomycetes</taxon>
        <taxon>Dothideomycetes incertae sedis</taxon>
        <taxon>Botryosphaeriales</taxon>
        <taxon>Botryosphaeriaceae</taxon>
        <taxon>Botryosphaeria</taxon>
    </lineage>
</organism>
<dbReference type="Pfam" id="PF10469">
    <property type="entry name" value="AKAP7_NLS"/>
    <property type="match status" value="1"/>
</dbReference>
<evidence type="ECO:0000313" key="4">
    <source>
        <dbReference type="Proteomes" id="UP000572817"/>
    </source>
</evidence>
<accession>A0A8H4J5M5</accession>
<evidence type="ECO:0000313" key="3">
    <source>
        <dbReference type="EMBL" id="KAF4313730.1"/>
    </source>
</evidence>
<comment type="caution">
    <text evidence="3">The sequence shown here is derived from an EMBL/GenBank/DDBJ whole genome shotgun (WGS) entry which is preliminary data.</text>
</comment>
<reference evidence="3" key="1">
    <citation type="submission" date="2020-04" db="EMBL/GenBank/DDBJ databases">
        <title>Genome Assembly and Annotation of Botryosphaeria dothidea sdau 11-99, a Latent Pathogen of Apple Fruit Ring Rot in China.</title>
        <authorList>
            <person name="Yu C."/>
            <person name="Diao Y."/>
            <person name="Lu Q."/>
            <person name="Zhao J."/>
            <person name="Cui S."/>
            <person name="Peng C."/>
            <person name="He B."/>
            <person name="Liu H."/>
        </authorList>
    </citation>
    <scope>NUCLEOTIDE SEQUENCE [LARGE SCALE GENOMIC DNA]</scope>
    <source>
        <strain evidence="3">Sdau11-99</strain>
    </source>
</reference>
<dbReference type="PANTHER" id="PTHR13360">
    <property type="entry name" value="ACTIVATING SIGNAL COINTEGRATOR 1 COMPLEX SUBUNIT 1"/>
    <property type="match status" value="1"/>
</dbReference>
<dbReference type="AlphaFoldDB" id="A0A8H4J5M5"/>
<feature type="compositionally biased region" description="Basic and acidic residues" evidence="1">
    <location>
        <begin position="61"/>
        <end position="71"/>
    </location>
</feature>
<gene>
    <name evidence="3" type="ORF">GTA08_BOTSDO00329</name>
</gene>
<dbReference type="Proteomes" id="UP000572817">
    <property type="component" value="Unassembled WGS sequence"/>
</dbReference>
<dbReference type="OrthoDB" id="277832at2759"/>
<evidence type="ECO:0000256" key="1">
    <source>
        <dbReference type="SAM" id="MobiDB-lite"/>
    </source>
</evidence>
<feature type="compositionally biased region" description="Polar residues" evidence="1">
    <location>
        <begin position="169"/>
        <end position="216"/>
    </location>
</feature>